<evidence type="ECO:0000313" key="3">
    <source>
        <dbReference type="Proteomes" id="UP000606786"/>
    </source>
</evidence>
<reference evidence="2" key="1">
    <citation type="submission" date="2020-11" db="EMBL/GenBank/DDBJ databases">
        <authorList>
            <person name="Whitehead M."/>
        </authorList>
    </citation>
    <scope>NUCLEOTIDE SEQUENCE</scope>
    <source>
        <strain evidence="2">EGII</strain>
    </source>
</reference>
<feature type="non-terminal residue" evidence="2">
    <location>
        <position position="201"/>
    </location>
</feature>
<organism evidence="2 3">
    <name type="scientific">Ceratitis capitata</name>
    <name type="common">Mediterranean fruit fly</name>
    <name type="synonym">Tephritis capitata</name>
    <dbReference type="NCBI Taxonomy" id="7213"/>
    <lineage>
        <taxon>Eukaryota</taxon>
        <taxon>Metazoa</taxon>
        <taxon>Ecdysozoa</taxon>
        <taxon>Arthropoda</taxon>
        <taxon>Hexapoda</taxon>
        <taxon>Insecta</taxon>
        <taxon>Pterygota</taxon>
        <taxon>Neoptera</taxon>
        <taxon>Endopterygota</taxon>
        <taxon>Diptera</taxon>
        <taxon>Brachycera</taxon>
        <taxon>Muscomorpha</taxon>
        <taxon>Tephritoidea</taxon>
        <taxon>Tephritidae</taxon>
        <taxon>Ceratitis</taxon>
        <taxon>Ceratitis</taxon>
    </lineage>
</organism>
<feature type="non-terminal residue" evidence="2">
    <location>
        <position position="1"/>
    </location>
</feature>
<feature type="region of interest" description="Disordered" evidence="1">
    <location>
        <begin position="158"/>
        <end position="178"/>
    </location>
</feature>
<dbReference type="Proteomes" id="UP000606786">
    <property type="component" value="Unassembled WGS sequence"/>
</dbReference>
<protein>
    <submittedName>
        <fullName evidence="2">(Mediterranean fruit fly) hypothetical protein</fullName>
    </submittedName>
</protein>
<comment type="caution">
    <text evidence="2">The sequence shown here is derived from an EMBL/GenBank/DDBJ whole genome shotgun (WGS) entry which is preliminary data.</text>
</comment>
<accession>A0A811UPE2</accession>
<feature type="compositionally biased region" description="Low complexity" evidence="1">
    <location>
        <begin position="158"/>
        <end position="171"/>
    </location>
</feature>
<gene>
    <name evidence="2" type="ORF">CCAP1982_LOCUS8681</name>
</gene>
<sequence>SNNDSDSVSDNEAPSVELVDVGGTNSLPPHWSDQFALANRYVQVVVGSIQRHKIVRSFEYITMLQQNRQILRQLKLLKQTVIFECTPPVAEALKQQLQRQKKQHQYLRNNKREHSLLKTRQNSLQLKHSKLACVELTDLLLLCCNQLLTIIKCSTTTTTTSASTHNNNSCSGVESKAKDDDAVPTEGLTFALLAGPMGQAA</sequence>
<evidence type="ECO:0000313" key="2">
    <source>
        <dbReference type="EMBL" id="CAD7000188.1"/>
    </source>
</evidence>
<dbReference type="AlphaFoldDB" id="A0A811UPE2"/>
<evidence type="ECO:0000256" key="1">
    <source>
        <dbReference type="SAM" id="MobiDB-lite"/>
    </source>
</evidence>
<keyword evidence="3" id="KW-1185">Reference proteome</keyword>
<proteinExistence type="predicted"/>
<dbReference type="EMBL" id="CAJHJT010000012">
    <property type="protein sequence ID" value="CAD7000188.1"/>
    <property type="molecule type" value="Genomic_DNA"/>
</dbReference>
<name>A0A811UPE2_CERCA</name>